<dbReference type="Gene3D" id="1.10.10.1150">
    <property type="entry name" value="Coenzyme PQQ synthesis protein D (PqqD)"/>
    <property type="match status" value="1"/>
</dbReference>
<keyword evidence="6" id="KW-0411">Iron-sulfur</keyword>
<evidence type="ECO:0000256" key="6">
    <source>
        <dbReference type="ARBA" id="ARBA00023014"/>
    </source>
</evidence>
<dbReference type="CDD" id="cd01335">
    <property type="entry name" value="Radical_SAM"/>
    <property type="match status" value="1"/>
</dbReference>
<dbReference type="PANTHER" id="PTHR11228:SF7">
    <property type="entry name" value="PQQA PEPTIDE CYCLASE"/>
    <property type="match status" value="1"/>
</dbReference>
<dbReference type="InterPro" id="IPR050377">
    <property type="entry name" value="Radical_SAM_PqqE_MftC-like"/>
</dbReference>
<dbReference type="eggNOG" id="COG0535">
    <property type="taxonomic scope" value="Bacteria"/>
</dbReference>
<dbReference type="InterPro" id="IPR008792">
    <property type="entry name" value="PQQD"/>
</dbReference>
<evidence type="ECO:0000259" key="7">
    <source>
        <dbReference type="PROSITE" id="PS51918"/>
    </source>
</evidence>
<keyword evidence="4" id="KW-0479">Metal-binding</keyword>
<keyword evidence="9" id="KW-1185">Reference proteome</keyword>
<dbReference type="HOGENOM" id="CLU_009273_4_2_10"/>
<dbReference type="SFLD" id="SFLDG01386">
    <property type="entry name" value="main_SPASM_domain-containing"/>
    <property type="match status" value="1"/>
</dbReference>
<dbReference type="InterPro" id="IPR006638">
    <property type="entry name" value="Elp3/MiaA/NifB-like_rSAM"/>
</dbReference>
<dbReference type="STRING" id="290317.Cpha266_0055"/>
<evidence type="ECO:0000256" key="5">
    <source>
        <dbReference type="ARBA" id="ARBA00023004"/>
    </source>
</evidence>
<dbReference type="Gene3D" id="3.20.20.70">
    <property type="entry name" value="Aldolase class I"/>
    <property type="match status" value="1"/>
</dbReference>
<dbReference type="PANTHER" id="PTHR11228">
    <property type="entry name" value="RADICAL SAM DOMAIN PROTEIN"/>
    <property type="match status" value="1"/>
</dbReference>
<dbReference type="GO" id="GO:0046872">
    <property type="term" value="F:metal ion binding"/>
    <property type="evidence" value="ECO:0007669"/>
    <property type="project" value="UniProtKB-KW"/>
</dbReference>
<dbReference type="SFLD" id="SFLDS00029">
    <property type="entry name" value="Radical_SAM"/>
    <property type="match status" value="1"/>
</dbReference>
<sequence>MHYPYFPFFLSKQDRDTFMASSPYGGFTVNKAGAAILEWSNGSRSMGEIVKKLQSRYVAESASIAAKTEQFIHDLAKKGYVLIKEKPMRWFDAPPPQTIFWEITSQCNLQCLHCVVSAGQSTEPDLSTARCFELLDEWAALGVEEITFSGGEPLLREDFFDLAAAAAKNNLSISLATNGTLVTREVAKKLKALNVDVQISLDGSTAEIYGRVRGRKEAFNDVVQGIRNTLAAGVNLTIGTVVTKNNIDDIPEILKFTERSGVPYFRLIPFVPSGRGKHNRDLELDPLQIQTVSRELVEQRDRWSFTILPLEFELTFSPPSGEQADLSRPSECGGATNYCTVTPSGEVLPCHYFEGVVADSLRNRSFRDIWRNSRFLNYFRSIEIGDIQGYCHGCDWLSECRGGCKAANFSRGDLFQSNCHCWVVKENHQ</sequence>
<dbReference type="SMART" id="SM00729">
    <property type="entry name" value="Elp3"/>
    <property type="match status" value="1"/>
</dbReference>
<dbReference type="InterPro" id="IPR041881">
    <property type="entry name" value="PqqD_sf"/>
</dbReference>
<dbReference type="SUPFAM" id="SSF102114">
    <property type="entry name" value="Radical SAM enzymes"/>
    <property type="match status" value="1"/>
</dbReference>
<evidence type="ECO:0000313" key="9">
    <source>
        <dbReference type="Proteomes" id="UP000008701"/>
    </source>
</evidence>
<keyword evidence="3" id="KW-0949">S-adenosyl-L-methionine</keyword>
<evidence type="ECO:0000256" key="2">
    <source>
        <dbReference type="ARBA" id="ARBA00022485"/>
    </source>
</evidence>
<proteinExistence type="predicted"/>
<dbReference type="GO" id="GO:0003824">
    <property type="term" value="F:catalytic activity"/>
    <property type="evidence" value="ECO:0007669"/>
    <property type="project" value="InterPro"/>
</dbReference>
<dbReference type="Pfam" id="PF13186">
    <property type="entry name" value="SPASM"/>
    <property type="match status" value="1"/>
</dbReference>
<dbReference type="SFLD" id="SFLDG01387">
    <property type="entry name" value="BtrN-like_SPASM_domain_contain"/>
    <property type="match status" value="1"/>
</dbReference>
<dbReference type="PROSITE" id="PS51918">
    <property type="entry name" value="RADICAL_SAM"/>
    <property type="match status" value="1"/>
</dbReference>
<dbReference type="OrthoDB" id="9763993at2"/>
<dbReference type="NCBIfam" id="TIGR04085">
    <property type="entry name" value="rSAM_more_4Fe4S"/>
    <property type="match status" value="1"/>
</dbReference>
<evidence type="ECO:0000256" key="1">
    <source>
        <dbReference type="ARBA" id="ARBA00001966"/>
    </source>
</evidence>
<dbReference type="InterPro" id="IPR023885">
    <property type="entry name" value="4Fe4S-binding_SPASM_dom"/>
</dbReference>
<protein>
    <submittedName>
        <fullName evidence="8">Radical SAM domain protein</fullName>
    </submittedName>
</protein>
<reference evidence="8 9" key="1">
    <citation type="submission" date="2006-12" db="EMBL/GenBank/DDBJ databases">
        <title>Complete sequence of Chlorobium phaeobacteroides DSM 266.</title>
        <authorList>
            <consortium name="US DOE Joint Genome Institute"/>
            <person name="Copeland A."/>
            <person name="Lucas S."/>
            <person name="Lapidus A."/>
            <person name="Barry K."/>
            <person name="Detter J.C."/>
            <person name="Glavina del Rio T."/>
            <person name="Hammon N."/>
            <person name="Israni S."/>
            <person name="Pitluck S."/>
            <person name="Goltsman E."/>
            <person name="Schmutz J."/>
            <person name="Larimer F."/>
            <person name="Land M."/>
            <person name="Hauser L."/>
            <person name="Mikhailova N."/>
            <person name="Li T."/>
            <person name="Overmann J."/>
            <person name="Bryant D.A."/>
            <person name="Richardson P."/>
        </authorList>
    </citation>
    <scope>NUCLEOTIDE SEQUENCE [LARGE SCALE GENOMIC DNA]</scope>
    <source>
        <strain evidence="8 9">DSM 266</strain>
    </source>
</reference>
<dbReference type="GO" id="GO:0051536">
    <property type="term" value="F:iron-sulfur cluster binding"/>
    <property type="evidence" value="ECO:0007669"/>
    <property type="project" value="UniProtKB-KW"/>
</dbReference>
<evidence type="ECO:0000313" key="8">
    <source>
        <dbReference type="EMBL" id="ABL64125.1"/>
    </source>
</evidence>
<dbReference type="KEGG" id="cph:Cpha266_0055"/>
<dbReference type="InterPro" id="IPR058240">
    <property type="entry name" value="rSAM_sf"/>
</dbReference>
<evidence type="ECO:0000256" key="3">
    <source>
        <dbReference type="ARBA" id="ARBA00022691"/>
    </source>
</evidence>
<dbReference type="InterPro" id="IPR034391">
    <property type="entry name" value="AdoMet-like_SPASM_containing"/>
</dbReference>
<feature type="domain" description="Radical SAM core" evidence="7">
    <location>
        <begin position="93"/>
        <end position="308"/>
    </location>
</feature>
<evidence type="ECO:0000256" key="4">
    <source>
        <dbReference type="ARBA" id="ARBA00022723"/>
    </source>
</evidence>
<dbReference type="Proteomes" id="UP000008701">
    <property type="component" value="Chromosome"/>
</dbReference>
<gene>
    <name evidence="8" type="ordered locus">Cpha266_0055</name>
</gene>
<dbReference type="Pfam" id="PF04055">
    <property type="entry name" value="Radical_SAM"/>
    <property type="match status" value="1"/>
</dbReference>
<accession>A1BCJ8</accession>
<comment type="cofactor">
    <cofactor evidence="1">
        <name>[4Fe-4S] cluster</name>
        <dbReference type="ChEBI" id="CHEBI:49883"/>
    </cofactor>
</comment>
<name>A1BCJ8_CHLPD</name>
<dbReference type="InterPro" id="IPR007197">
    <property type="entry name" value="rSAM"/>
</dbReference>
<dbReference type="Pfam" id="PF05402">
    <property type="entry name" value="PqqD"/>
    <property type="match status" value="1"/>
</dbReference>
<organism evidence="8 9">
    <name type="scientific">Chlorobium phaeobacteroides (strain DSM 266 / SMG 266 / 2430)</name>
    <dbReference type="NCBI Taxonomy" id="290317"/>
    <lineage>
        <taxon>Bacteria</taxon>
        <taxon>Pseudomonadati</taxon>
        <taxon>Chlorobiota</taxon>
        <taxon>Chlorobiia</taxon>
        <taxon>Chlorobiales</taxon>
        <taxon>Chlorobiaceae</taxon>
        <taxon>Chlorobium/Pelodictyon group</taxon>
        <taxon>Chlorobium</taxon>
    </lineage>
</organism>
<dbReference type="SFLD" id="SFLDG01067">
    <property type="entry name" value="SPASM/twitch_domain_containing"/>
    <property type="match status" value="1"/>
</dbReference>
<dbReference type="InterPro" id="IPR013785">
    <property type="entry name" value="Aldolase_TIM"/>
</dbReference>
<keyword evidence="5" id="KW-0408">Iron</keyword>
<dbReference type="EMBL" id="CP000492">
    <property type="protein sequence ID" value="ABL64125.1"/>
    <property type="molecule type" value="Genomic_DNA"/>
</dbReference>
<keyword evidence="2" id="KW-0004">4Fe-4S</keyword>
<dbReference type="AlphaFoldDB" id="A1BCJ8"/>